<dbReference type="SMART" id="SM00871">
    <property type="entry name" value="AraC_E_bind"/>
    <property type="match status" value="1"/>
</dbReference>
<reference evidence="2 3" key="1">
    <citation type="submission" date="2024-09" db="EMBL/GenBank/DDBJ databases">
        <authorList>
            <person name="Sun Q."/>
            <person name="Mori K."/>
        </authorList>
    </citation>
    <scope>NUCLEOTIDE SEQUENCE [LARGE SCALE GENOMIC DNA]</scope>
    <source>
        <strain evidence="2 3">NCAIM B.02529</strain>
    </source>
</reference>
<dbReference type="Gene3D" id="3.20.80.10">
    <property type="entry name" value="Regulatory factor, effector binding domain"/>
    <property type="match status" value="1"/>
</dbReference>
<gene>
    <name evidence="2" type="ORF">ACFFGV_15150</name>
</gene>
<protein>
    <submittedName>
        <fullName evidence="2">GyrI-like domain-containing protein</fullName>
    </submittedName>
</protein>
<dbReference type="InterPro" id="IPR011256">
    <property type="entry name" value="Reg_factor_effector_dom_sf"/>
</dbReference>
<keyword evidence="3" id="KW-1185">Reference proteome</keyword>
<dbReference type="Proteomes" id="UP001589836">
    <property type="component" value="Unassembled WGS sequence"/>
</dbReference>
<dbReference type="Pfam" id="PF06445">
    <property type="entry name" value="GyrI-like"/>
    <property type="match status" value="1"/>
</dbReference>
<proteinExistence type="predicted"/>
<dbReference type="RefSeq" id="WP_377349469.1">
    <property type="nucleotide sequence ID" value="NZ_JBHLTP010000012.1"/>
</dbReference>
<accession>A0ABV6LRF7</accession>
<name>A0ABV6LRF7_9BACI</name>
<evidence type="ECO:0000259" key="1">
    <source>
        <dbReference type="SMART" id="SM00871"/>
    </source>
</evidence>
<dbReference type="SUPFAM" id="SSF55136">
    <property type="entry name" value="Probable bacterial effector-binding domain"/>
    <property type="match status" value="1"/>
</dbReference>
<evidence type="ECO:0000313" key="3">
    <source>
        <dbReference type="Proteomes" id="UP001589836"/>
    </source>
</evidence>
<comment type="caution">
    <text evidence="2">The sequence shown here is derived from an EMBL/GenBank/DDBJ whole genome shotgun (WGS) entry which is preliminary data.</text>
</comment>
<dbReference type="InterPro" id="IPR010499">
    <property type="entry name" value="AraC_E-bd"/>
</dbReference>
<organism evidence="2 3">
    <name type="scientific">Pontibacillus salicampi</name>
    <dbReference type="NCBI Taxonomy" id="1449801"/>
    <lineage>
        <taxon>Bacteria</taxon>
        <taxon>Bacillati</taxon>
        <taxon>Bacillota</taxon>
        <taxon>Bacilli</taxon>
        <taxon>Bacillales</taxon>
        <taxon>Bacillaceae</taxon>
        <taxon>Pontibacillus</taxon>
    </lineage>
</organism>
<dbReference type="InterPro" id="IPR029442">
    <property type="entry name" value="GyrI-like"/>
</dbReference>
<sequence>MHQKMERGKSIKHFGKVQLVGFRVLCDGEKYIEEIPKAASELKERTTEISNIVHPVQQIGAFIVDTPTPDKDGYWIGVPVSKYDNIPSNMITLTIPSQKYASILHKGPNNQIQSSYAELHKWMECNEYPRSNHSWNIELYQENNDPAHTSNVHVELCDSMM</sequence>
<feature type="domain" description="AraC effector-binding" evidence="1">
    <location>
        <begin position="7"/>
        <end position="157"/>
    </location>
</feature>
<dbReference type="EMBL" id="JBHLTP010000012">
    <property type="protein sequence ID" value="MFC0524914.1"/>
    <property type="molecule type" value="Genomic_DNA"/>
</dbReference>
<evidence type="ECO:0000313" key="2">
    <source>
        <dbReference type="EMBL" id="MFC0524914.1"/>
    </source>
</evidence>